<dbReference type="Pfam" id="PF22936">
    <property type="entry name" value="Pol_BBD"/>
    <property type="match status" value="1"/>
</dbReference>
<organism evidence="3 4">
    <name type="scientific">Rehmannia glutinosa</name>
    <name type="common">Chinese foxglove</name>
    <dbReference type="NCBI Taxonomy" id="99300"/>
    <lineage>
        <taxon>Eukaryota</taxon>
        <taxon>Viridiplantae</taxon>
        <taxon>Streptophyta</taxon>
        <taxon>Embryophyta</taxon>
        <taxon>Tracheophyta</taxon>
        <taxon>Spermatophyta</taxon>
        <taxon>Magnoliopsida</taxon>
        <taxon>eudicotyledons</taxon>
        <taxon>Gunneridae</taxon>
        <taxon>Pentapetalae</taxon>
        <taxon>asterids</taxon>
        <taxon>lamiids</taxon>
        <taxon>Lamiales</taxon>
        <taxon>Orobanchaceae</taxon>
        <taxon>Rehmannieae</taxon>
        <taxon>Rehmannia</taxon>
    </lineage>
</organism>
<feature type="domain" description="Retrovirus-related Pol polyprotein from transposon TNT 1-94-like beta-barrel" evidence="2">
    <location>
        <begin position="35"/>
        <end position="109"/>
    </location>
</feature>
<evidence type="ECO:0000313" key="4">
    <source>
        <dbReference type="Proteomes" id="UP001318860"/>
    </source>
</evidence>
<dbReference type="InterPro" id="IPR054722">
    <property type="entry name" value="PolX-like_BBD"/>
</dbReference>
<keyword evidence="1" id="KW-1133">Transmembrane helix</keyword>
<proteinExistence type="predicted"/>
<gene>
    <name evidence="3" type="ORF">DH2020_018617</name>
</gene>
<protein>
    <recommendedName>
        <fullName evidence="2">Retrovirus-related Pol polyprotein from transposon TNT 1-94-like beta-barrel domain-containing protein</fullName>
    </recommendedName>
</protein>
<keyword evidence="1" id="KW-0472">Membrane</keyword>
<name>A0ABR0WNX6_REHGL</name>
<sequence length="162" mass="18215">MSQKGEEKYSTKSELPDFASMIQKEIANTLDKDTWIVDTGASRHICSFPSLVDNSVVMRNPVNVHLPNGTSVQVTHSGNIKLSNEITLTEVLIVPTFKYNMLSIGPLLEGNKLECIFTRDWCWLRDPKVGVIKKWKGIRVGLYVFKMMNSLAIAGAMMLRIL</sequence>
<reference evidence="3 4" key="1">
    <citation type="journal article" date="2021" name="Comput. Struct. Biotechnol. J.">
        <title>De novo genome assembly of the potent medicinal plant Rehmannia glutinosa using nanopore technology.</title>
        <authorList>
            <person name="Ma L."/>
            <person name="Dong C."/>
            <person name="Song C."/>
            <person name="Wang X."/>
            <person name="Zheng X."/>
            <person name="Niu Y."/>
            <person name="Chen S."/>
            <person name="Feng W."/>
        </authorList>
    </citation>
    <scope>NUCLEOTIDE SEQUENCE [LARGE SCALE GENOMIC DNA]</scope>
    <source>
        <strain evidence="3">DH-2019</strain>
    </source>
</reference>
<dbReference type="EMBL" id="JABTTQ020000010">
    <property type="protein sequence ID" value="KAK6147705.1"/>
    <property type="molecule type" value="Genomic_DNA"/>
</dbReference>
<evidence type="ECO:0000313" key="3">
    <source>
        <dbReference type="EMBL" id="KAK6147705.1"/>
    </source>
</evidence>
<accession>A0ABR0WNX6</accession>
<comment type="caution">
    <text evidence="3">The sequence shown here is derived from an EMBL/GenBank/DDBJ whole genome shotgun (WGS) entry which is preliminary data.</text>
</comment>
<keyword evidence="4" id="KW-1185">Reference proteome</keyword>
<keyword evidence="1" id="KW-0812">Transmembrane</keyword>
<dbReference type="Proteomes" id="UP001318860">
    <property type="component" value="Unassembled WGS sequence"/>
</dbReference>
<evidence type="ECO:0000256" key="1">
    <source>
        <dbReference type="SAM" id="Phobius"/>
    </source>
</evidence>
<feature type="transmembrane region" description="Helical" evidence="1">
    <location>
        <begin position="140"/>
        <end position="161"/>
    </location>
</feature>
<evidence type="ECO:0000259" key="2">
    <source>
        <dbReference type="Pfam" id="PF22936"/>
    </source>
</evidence>